<dbReference type="AlphaFoldDB" id="A0A644SZ69"/>
<dbReference type="SUPFAM" id="SSF54913">
    <property type="entry name" value="GlnB-like"/>
    <property type="match status" value="2"/>
</dbReference>
<dbReference type="SMART" id="SM00938">
    <property type="entry name" value="P-II"/>
    <property type="match status" value="1"/>
</dbReference>
<dbReference type="EMBL" id="VSSQ01000010">
    <property type="protein sequence ID" value="MPL59567.1"/>
    <property type="molecule type" value="Genomic_DNA"/>
</dbReference>
<dbReference type="PROSITE" id="PS51343">
    <property type="entry name" value="PII_GLNB_DOM"/>
    <property type="match status" value="1"/>
</dbReference>
<protein>
    <recommendedName>
        <fullName evidence="2">Nitrogen regulatory protein P-II</fullName>
    </recommendedName>
</protein>
<dbReference type="Gene3D" id="3.30.70.120">
    <property type="match status" value="2"/>
</dbReference>
<dbReference type="InterPro" id="IPR002187">
    <property type="entry name" value="N-reg_PII"/>
</dbReference>
<reference evidence="1" key="1">
    <citation type="submission" date="2019-08" db="EMBL/GenBank/DDBJ databases">
        <authorList>
            <person name="Kucharzyk K."/>
            <person name="Murdoch R.W."/>
            <person name="Higgins S."/>
            <person name="Loffler F."/>
        </authorList>
    </citation>
    <scope>NUCLEOTIDE SEQUENCE</scope>
</reference>
<dbReference type="InterPro" id="IPR011322">
    <property type="entry name" value="N-reg_PII-like_a/b"/>
</dbReference>
<comment type="caution">
    <text evidence="1">The sequence shown here is derived from an EMBL/GenBank/DDBJ whole genome shotgun (WGS) entry which is preliminary data.</text>
</comment>
<dbReference type="InterPro" id="IPR015867">
    <property type="entry name" value="N-reg_PII/ATP_PRibTrfase_C"/>
</dbReference>
<proteinExistence type="predicted"/>
<organism evidence="1">
    <name type="scientific">bioreactor metagenome</name>
    <dbReference type="NCBI Taxonomy" id="1076179"/>
    <lineage>
        <taxon>unclassified sequences</taxon>
        <taxon>metagenomes</taxon>
        <taxon>ecological metagenomes</taxon>
    </lineage>
</organism>
<sequence length="232" mass="25033">MNGPATLNRSDGKLIITVLDRGRGDKAVALTKKAGARGGTVMLGHSSSGNQFYDFLSIGEIDNDIVLTIVQDEEFAPVMAKLREFKAQGKRRAGFVLLLDVRNIFKPMLQGQKAASSFSDRSPNMNNSSDYSLIMFIVNKGYADDLMAAARKAGASGGTVLHARGTGKEEDVRFFGITLVPEKEILLIVTENSRSEAIIKAIKDVPELNQAGAGIAVRIAAEEFFLLGKNPE</sequence>
<evidence type="ECO:0000313" key="1">
    <source>
        <dbReference type="EMBL" id="MPL59567.1"/>
    </source>
</evidence>
<dbReference type="GO" id="GO:0006808">
    <property type="term" value="P:regulation of nitrogen utilization"/>
    <property type="evidence" value="ECO:0007669"/>
    <property type="project" value="InterPro"/>
</dbReference>
<dbReference type="Pfam" id="PF00543">
    <property type="entry name" value="P-II"/>
    <property type="match status" value="1"/>
</dbReference>
<gene>
    <name evidence="1" type="ORF">SDC9_05120</name>
</gene>
<dbReference type="GO" id="GO:0030234">
    <property type="term" value="F:enzyme regulator activity"/>
    <property type="evidence" value="ECO:0007669"/>
    <property type="project" value="InterPro"/>
</dbReference>
<name>A0A644SZ69_9ZZZZ</name>
<accession>A0A644SZ69</accession>
<evidence type="ECO:0008006" key="2">
    <source>
        <dbReference type="Google" id="ProtNLM"/>
    </source>
</evidence>